<dbReference type="InterPro" id="IPR038050">
    <property type="entry name" value="Neuro_actylchol_rec"/>
</dbReference>
<evidence type="ECO:0000256" key="1">
    <source>
        <dbReference type="ARBA" id="ARBA00010180"/>
    </source>
</evidence>
<keyword evidence="3" id="KW-1003">Cell membrane</keyword>
<dbReference type="InterPro" id="IPR006028">
    <property type="entry name" value="GABAA/Glycine_rcpt"/>
</dbReference>
<dbReference type="Gene3D" id="1.20.58.390">
    <property type="entry name" value="Neurotransmitter-gated ion-channel transmembrane domain"/>
    <property type="match status" value="1"/>
</dbReference>
<dbReference type="PRINTS" id="PR01160">
    <property type="entry name" value="GABAARBETA"/>
</dbReference>
<dbReference type="InterPro" id="IPR036734">
    <property type="entry name" value="Neur_chan_lig-bd_sf"/>
</dbReference>
<dbReference type="PRINTS" id="PR00253">
    <property type="entry name" value="GABAARECEPTR"/>
</dbReference>
<feature type="region of interest" description="Disordered" evidence="22">
    <location>
        <begin position="406"/>
        <end position="425"/>
    </location>
</feature>
<feature type="domain" description="Neurotransmitter-gated ion-channel transmembrane" evidence="24">
    <location>
        <begin position="293"/>
        <end position="486"/>
    </location>
</feature>
<dbReference type="STRING" id="9402.L5L694"/>
<evidence type="ECO:0000256" key="20">
    <source>
        <dbReference type="ARBA" id="ARBA00071250"/>
    </source>
</evidence>
<evidence type="ECO:0000313" key="26">
    <source>
        <dbReference type="Proteomes" id="UP000010552"/>
    </source>
</evidence>
<evidence type="ECO:0000256" key="8">
    <source>
        <dbReference type="ARBA" id="ARBA00023065"/>
    </source>
</evidence>
<evidence type="ECO:0000256" key="3">
    <source>
        <dbReference type="ARBA" id="ARBA00022475"/>
    </source>
</evidence>
<evidence type="ECO:0000256" key="15">
    <source>
        <dbReference type="ARBA" id="ARBA00023257"/>
    </source>
</evidence>
<dbReference type="GO" id="GO:0004890">
    <property type="term" value="F:GABA-A receptor activity"/>
    <property type="evidence" value="ECO:0007669"/>
    <property type="project" value="InterPro"/>
</dbReference>
<dbReference type="InterPro" id="IPR018000">
    <property type="entry name" value="Neurotransmitter_ion_chnl_CS"/>
</dbReference>
<name>L5L694_PTEAL</name>
<evidence type="ECO:0000259" key="23">
    <source>
        <dbReference type="Pfam" id="PF02931"/>
    </source>
</evidence>
<dbReference type="InParanoid" id="L5L694"/>
<keyword evidence="14" id="KW-0868">Chloride</keyword>
<comment type="caution">
    <text evidence="21">Lacks conserved residue(s) required for the propagation of feature annotation.</text>
</comment>
<dbReference type="InterPro" id="IPR002289">
    <property type="entry name" value="GABAAb_rcpt"/>
</dbReference>
<dbReference type="Pfam" id="PF02932">
    <property type="entry name" value="Neur_chan_memb"/>
    <property type="match status" value="1"/>
</dbReference>
<evidence type="ECO:0000256" key="2">
    <source>
        <dbReference type="ARBA" id="ARBA00022448"/>
    </source>
</evidence>
<evidence type="ECO:0000256" key="12">
    <source>
        <dbReference type="ARBA" id="ARBA00023173"/>
    </source>
</evidence>
<keyword evidence="13" id="KW-0325">Glycoprotein</keyword>
<dbReference type="Pfam" id="PF02931">
    <property type="entry name" value="Neur_chan_LBD"/>
    <property type="match status" value="1"/>
</dbReference>
<keyword evidence="6 21" id="KW-1133">Transmembrane helix</keyword>
<reference evidence="26" key="1">
    <citation type="journal article" date="2013" name="Science">
        <title>Comparative analysis of bat genomes provides insight into the evolution of flight and immunity.</title>
        <authorList>
            <person name="Zhang G."/>
            <person name="Cowled C."/>
            <person name="Shi Z."/>
            <person name="Huang Z."/>
            <person name="Bishop-Lilly K.A."/>
            <person name="Fang X."/>
            <person name="Wynne J.W."/>
            <person name="Xiong Z."/>
            <person name="Baker M.L."/>
            <person name="Zhao W."/>
            <person name="Tachedjian M."/>
            <person name="Zhu Y."/>
            <person name="Zhou P."/>
            <person name="Jiang X."/>
            <person name="Ng J."/>
            <person name="Yang L."/>
            <person name="Wu L."/>
            <person name="Xiao J."/>
            <person name="Feng Y."/>
            <person name="Chen Y."/>
            <person name="Sun X."/>
            <person name="Zhang Y."/>
            <person name="Marsh G.A."/>
            <person name="Crameri G."/>
            <person name="Broder C.C."/>
            <person name="Frey K.G."/>
            <person name="Wang L.F."/>
            <person name="Wang J."/>
        </authorList>
    </citation>
    <scope>NUCLEOTIDE SEQUENCE [LARGE SCALE GENOMIC DNA]</scope>
</reference>
<evidence type="ECO:0000256" key="18">
    <source>
        <dbReference type="ARBA" id="ARBA00024167"/>
    </source>
</evidence>
<dbReference type="InterPro" id="IPR006201">
    <property type="entry name" value="Neur_channel"/>
</dbReference>
<evidence type="ECO:0000313" key="25">
    <source>
        <dbReference type="EMBL" id="ELK18791.1"/>
    </source>
</evidence>
<keyword evidence="9 21" id="KW-0472">Membrane</keyword>
<feature type="transmembrane region" description="Helical" evidence="21">
    <location>
        <begin position="639"/>
        <end position="657"/>
    </location>
</feature>
<keyword evidence="7" id="KW-0770">Synapse</keyword>
<dbReference type="NCBIfam" id="TIGR00860">
    <property type="entry name" value="LIC"/>
    <property type="match status" value="1"/>
</dbReference>
<keyword evidence="12" id="KW-0869">Chloride channel</keyword>
<dbReference type="InterPro" id="IPR006202">
    <property type="entry name" value="Neur_chan_lig-bd"/>
</dbReference>
<evidence type="ECO:0000256" key="11">
    <source>
        <dbReference type="ARBA" id="ARBA00023170"/>
    </source>
</evidence>
<feature type="compositionally biased region" description="Basic and acidic residues" evidence="22">
    <location>
        <begin position="570"/>
        <end position="598"/>
    </location>
</feature>
<dbReference type="InterPro" id="IPR006029">
    <property type="entry name" value="Neurotrans-gated_channel_TM"/>
</dbReference>
<evidence type="ECO:0000256" key="6">
    <source>
        <dbReference type="ARBA" id="ARBA00022989"/>
    </source>
</evidence>
<feature type="region of interest" description="Disordered" evidence="22">
    <location>
        <begin position="497"/>
        <end position="527"/>
    </location>
</feature>
<evidence type="ECO:0000256" key="22">
    <source>
        <dbReference type="SAM" id="MobiDB-lite"/>
    </source>
</evidence>
<dbReference type="PROSITE" id="PS00236">
    <property type="entry name" value="NEUROTR_ION_CHANNEL"/>
    <property type="match status" value="1"/>
</dbReference>
<dbReference type="Gene3D" id="2.70.170.10">
    <property type="entry name" value="Neurotransmitter-gated ion-channel ligand-binding domain"/>
    <property type="match status" value="1"/>
</dbReference>
<gene>
    <name evidence="25" type="ORF">PAL_GLEAN10001003</name>
</gene>
<dbReference type="EMBL" id="KB030305">
    <property type="protein sequence ID" value="ELK18791.1"/>
    <property type="molecule type" value="Genomic_DNA"/>
</dbReference>
<keyword evidence="15" id="KW-0628">Postsynaptic cell membrane</keyword>
<comment type="similarity">
    <text evidence="1">Belongs to the ligand-gated ion channel (TC 1.A.9) family. Gamma-aminobutyric acid receptor (TC 1.A.9.5) subfamily.</text>
</comment>
<dbReference type="FunCoup" id="L5L694">
    <property type="interactions" value="30"/>
</dbReference>
<keyword evidence="26" id="KW-1185">Reference proteome</keyword>
<dbReference type="AlphaFoldDB" id="L5L694"/>
<keyword evidence="11 25" id="KW-0675">Receptor</keyword>
<evidence type="ECO:0000256" key="17">
    <source>
        <dbReference type="ARBA" id="ARBA00023303"/>
    </source>
</evidence>
<dbReference type="SUPFAM" id="SSF90112">
    <property type="entry name" value="Neurotransmitter-gated ion-channel transmembrane pore"/>
    <property type="match status" value="1"/>
</dbReference>
<keyword evidence="8 21" id="KW-0406">Ion transport</keyword>
<evidence type="ECO:0000256" key="9">
    <source>
        <dbReference type="ARBA" id="ARBA00023136"/>
    </source>
</evidence>
<evidence type="ECO:0000256" key="21">
    <source>
        <dbReference type="RuleBase" id="RU000687"/>
    </source>
</evidence>
<dbReference type="SUPFAM" id="SSF63712">
    <property type="entry name" value="Nicotinic receptor ligand binding domain-like"/>
    <property type="match status" value="1"/>
</dbReference>
<feature type="transmembrane region" description="Helical" evidence="21">
    <location>
        <begin position="351"/>
        <end position="375"/>
    </location>
</feature>
<evidence type="ECO:0000256" key="14">
    <source>
        <dbReference type="ARBA" id="ARBA00023214"/>
    </source>
</evidence>
<dbReference type="GO" id="GO:0005254">
    <property type="term" value="F:chloride channel activity"/>
    <property type="evidence" value="ECO:0007669"/>
    <property type="project" value="UniProtKB-KW"/>
</dbReference>
<organism evidence="25 26">
    <name type="scientific">Pteropus alecto</name>
    <name type="common">Black flying fox</name>
    <dbReference type="NCBI Taxonomy" id="9402"/>
    <lineage>
        <taxon>Eukaryota</taxon>
        <taxon>Metazoa</taxon>
        <taxon>Chordata</taxon>
        <taxon>Craniata</taxon>
        <taxon>Vertebrata</taxon>
        <taxon>Euteleostomi</taxon>
        <taxon>Mammalia</taxon>
        <taxon>Eutheria</taxon>
        <taxon>Laurasiatheria</taxon>
        <taxon>Chiroptera</taxon>
        <taxon>Yinpterochiroptera</taxon>
        <taxon>Pteropodoidea</taxon>
        <taxon>Pteropodidae</taxon>
        <taxon>Pteropodinae</taxon>
        <taxon>Pteropus</taxon>
    </lineage>
</organism>
<dbReference type="PANTHER" id="PTHR18945">
    <property type="entry name" value="NEUROTRANSMITTER GATED ION CHANNEL"/>
    <property type="match status" value="1"/>
</dbReference>
<dbReference type="InterPro" id="IPR036719">
    <property type="entry name" value="Neuro-gated_channel_TM_sf"/>
</dbReference>
<evidence type="ECO:0000256" key="13">
    <source>
        <dbReference type="ARBA" id="ARBA00023180"/>
    </source>
</evidence>
<dbReference type="GO" id="GO:0045211">
    <property type="term" value="C:postsynaptic membrane"/>
    <property type="evidence" value="ECO:0007669"/>
    <property type="project" value="UniProtKB-SubCell"/>
</dbReference>
<evidence type="ECO:0000256" key="7">
    <source>
        <dbReference type="ARBA" id="ARBA00023018"/>
    </source>
</evidence>
<dbReference type="GO" id="GO:0005230">
    <property type="term" value="F:extracellular ligand-gated monoatomic ion channel activity"/>
    <property type="evidence" value="ECO:0007669"/>
    <property type="project" value="InterPro"/>
</dbReference>
<evidence type="ECO:0000256" key="4">
    <source>
        <dbReference type="ARBA" id="ARBA00022692"/>
    </source>
</evidence>
<feature type="region of interest" description="Disordered" evidence="22">
    <location>
        <begin position="570"/>
        <end position="620"/>
    </location>
</feature>
<evidence type="ECO:0000256" key="19">
    <source>
        <dbReference type="ARBA" id="ARBA00034104"/>
    </source>
</evidence>
<dbReference type="Proteomes" id="UP000010552">
    <property type="component" value="Unassembled WGS sequence"/>
</dbReference>
<dbReference type="eggNOG" id="KOG3643">
    <property type="taxonomic scope" value="Eukaryota"/>
</dbReference>
<keyword evidence="2 21" id="KW-0813">Transport</keyword>
<comment type="catalytic activity">
    <reaction evidence="18">
        <text>chloride(in) = chloride(out)</text>
        <dbReference type="Rhea" id="RHEA:29823"/>
        <dbReference type="ChEBI" id="CHEBI:17996"/>
    </reaction>
</comment>
<proteinExistence type="inferred from homology"/>
<sequence>MTAVFPDGDYEKSDGANEIHAVKPQSQEGAITMCIRGMLRATVLLLLIRTWLSEGNSASPIPKSRFTGASTVPKLKNVFDCKNCANESVVHKILDRVLSGYDVRLRPNFGGAPLPVGISMYVSSIEQISEATMTWKDPRLAYHETDQNLTLDYRLLEKLWVPDCYFLNSKDSFVHDMTVENRMFQLHPDGTVRYGIRLTTTAACFMNLEKFPMDKHTCKLEVESYGYTVDDIVLYWEGHENAIQGTEDLHIPQFSFLGKTMSNKQVLFYTGSYERLTLKFLVQRDIFSYLVQVYWPTVLTTAASWVSFWMNYECPVARVTVGLTSMLILNTINSHLQNKLPQFSCIKAIDIYMVVCFFFVFLSLLEYVYINYVFYGRRGSRRLYKQRRRARRIMARYRYRGAGPKNDQVTIEHESSSSHSGPVRARLASPENLSSLSSISKRAPLASSESFSSLSSTSRRCRLATQESLNDLSSSSDQCVPQCDIYDSDVDDSSEVRPVNVFRRAEERGRAGTRDADDPRESISLDKTHDRNWRHLFDRRQKSAARKTISGPKKLDDVFNISRRVNVKRDHPDVEKNLHRDDDGDDSSWERDSFRAFDEEKDSDFGSDDSSPPSPGQSCGRRLVHKIFRPRYIPNIDRWCQVLFPLAFVLFNIVYWGKNVI</sequence>
<evidence type="ECO:0000256" key="16">
    <source>
        <dbReference type="ARBA" id="ARBA00023286"/>
    </source>
</evidence>
<evidence type="ECO:0000256" key="10">
    <source>
        <dbReference type="ARBA" id="ARBA00023157"/>
    </source>
</evidence>
<evidence type="ECO:0000259" key="24">
    <source>
        <dbReference type="Pfam" id="PF02932"/>
    </source>
</evidence>
<protein>
    <recommendedName>
        <fullName evidence="20">Gamma-aminobutyric acid receptor subunit beta</fullName>
    </recommendedName>
</protein>
<keyword evidence="17 21" id="KW-0407">Ion channel</keyword>
<keyword evidence="4 21" id="KW-0812">Transmembrane</keyword>
<keyword evidence="10" id="KW-1015">Disulfide bond</keyword>
<feature type="domain" description="Neurotransmitter-gated ion-channel ligand-binding" evidence="23">
    <location>
        <begin position="92"/>
        <end position="284"/>
    </location>
</feature>
<evidence type="ECO:0000256" key="5">
    <source>
        <dbReference type="ARBA" id="ARBA00022729"/>
    </source>
</evidence>
<keyword evidence="16" id="KW-1071">Ligand-gated ion channel</keyword>
<keyword evidence="5" id="KW-0732">Signal</keyword>
<dbReference type="FunFam" id="2.70.170.10:FF:000021">
    <property type="entry name" value="Gamma-aminobutyric acid receptor isoform 3b"/>
    <property type="match status" value="1"/>
</dbReference>
<feature type="compositionally biased region" description="Basic and acidic residues" evidence="22">
    <location>
        <begin position="503"/>
        <end position="527"/>
    </location>
</feature>
<dbReference type="GO" id="GO:0034707">
    <property type="term" value="C:chloride channel complex"/>
    <property type="evidence" value="ECO:0007669"/>
    <property type="project" value="UniProtKB-KW"/>
</dbReference>
<comment type="subcellular location">
    <subcellularLocation>
        <location evidence="19">Postsynaptic cell membrane</location>
        <topology evidence="19">Multi-pass membrane protein</topology>
    </subcellularLocation>
</comment>
<dbReference type="PRINTS" id="PR00252">
    <property type="entry name" value="NRIONCHANNEL"/>
</dbReference>
<accession>L5L694</accession>